<comment type="similarity">
    <text evidence="2">Belongs to the class-II aminoacyl-tRNA synthetase family.</text>
</comment>
<name>A0A5P1FHQ9_ASPOF</name>
<evidence type="ECO:0000313" key="15">
    <source>
        <dbReference type="EMBL" id="ONK77925.1"/>
    </source>
</evidence>
<dbReference type="CDD" id="cd00775">
    <property type="entry name" value="LysRS_core"/>
    <property type="match status" value="1"/>
</dbReference>
<dbReference type="AlphaFoldDB" id="A0A5P1FHQ9"/>
<dbReference type="GO" id="GO:0004824">
    <property type="term" value="F:lysine-tRNA ligase activity"/>
    <property type="evidence" value="ECO:0007669"/>
    <property type="project" value="UniProtKB-EC"/>
</dbReference>
<keyword evidence="6" id="KW-0547">Nucleotide-binding</keyword>
<evidence type="ECO:0000256" key="7">
    <source>
        <dbReference type="ARBA" id="ARBA00022840"/>
    </source>
</evidence>
<keyword evidence="8" id="KW-0648">Protein biosynthesis</keyword>
<dbReference type="FunFam" id="2.40.50.140:FF:000050">
    <property type="entry name" value="Lysine--tRNA ligase"/>
    <property type="match status" value="1"/>
</dbReference>
<dbReference type="OMA" id="DFRNEGM"/>
<accession>A0A5P1FHQ9</accession>
<keyword evidence="4" id="KW-0963">Cytoplasm</keyword>
<reference evidence="16" key="1">
    <citation type="journal article" date="2017" name="Nat. Commun.">
        <title>The asparagus genome sheds light on the origin and evolution of a young Y chromosome.</title>
        <authorList>
            <person name="Harkess A."/>
            <person name="Zhou J."/>
            <person name="Xu C."/>
            <person name="Bowers J.E."/>
            <person name="Van der Hulst R."/>
            <person name="Ayyampalayam S."/>
            <person name="Mercati F."/>
            <person name="Riccardi P."/>
            <person name="McKain M.R."/>
            <person name="Kakrana A."/>
            <person name="Tang H."/>
            <person name="Ray J."/>
            <person name="Groenendijk J."/>
            <person name="Arikit S."/>
            <person name="Mathioni S.M."/>
            <person name="Nakano M."/>
            <person name="Shan H."/>
            <person name="Telgmann-Rauber A."/>
            <person name="Kanno A."/>
            <person name="Yue Z."/>
            <person name="Chen H."/>
            <person name="Li W."/>
            <person name="Chen Y."/>
            <person name="Xu X."/>
            <person name="Zhang Y."/>
            <person name="Luo S."/>
            <person name="Chen H."/>
            <person name="Gao J."/>
            <person name="Mao Z."/>
            <person name="Pires J.C."/>
            <person name="Luo M."/>
            <person name="Kudrna D."/>
            <person name="Wing R.A."/>
            <person name="Meyers B.C."/>
            <person name="Yi K."/>
            <person name="Kong H."/>
            <person name="Lavrijsen P."/>
            <person name="Sunseri F."/>
            <person name="Falavigna A."/>
            <person name="Ye Y."/>
            <person name="Leebens-Mack J.H."/>
            <person name="Chen G."/>
        </authorList>
    </citation>
    <scope>NUCLEOTIDE SEQUENCE [LARGE SCALE GENOMIC DNA]</scope>
    <source>
        <strain evidence="16">cv. DH0086</strain>
    </source>
</reference>
<evidence type="ECO:0000256" key="4">
    <source>
        <dbReference type="ARBA" id="ARBA00022490"/>
    </source>
</evidence>
<keyword evidence="5" id="KW-0436">Ligase</keyword>
<feature type="region of interest" description="Disordered" evidence="13">
    <location>
        <begin position="224"/>
        <end position="249"/>
    </location>
</feature>
<dbReference type="InterPro" id="IPR034762">
    <property type="entry name" value="Lys-tRNA-ligase_II_bac/euk"/>
</dbReference>
<gene>
    <name evidence="15" type="ORF">A4U43_C02F12370</name>
</gene>
<dbReference type="NCBIfam" id="TIGR00499">
    <property type="entry name" value="lysS_bact"/>
    <property type="match status" value="1"/>
</dbReference>
<evidence type="ECO:0000256" key="3">
    <source>
        <dbReference type="ARBA" id="ARBA00013166"/>
    </source>
</evidence>
<sequence length="648" mass="73090">MEDAVEATTNLVSDLSMDSAPAPATTSEAPSKNALKKAQKQKEREEEKRRKEEEKKKKAAVMPSSQSTKPSAADDEDMDPTQYFENRLKVLASLKATGANPYPHKFHVSISVVDYVKEYGGLGDGEHLKDVEVSLAGRIMNKRAASSKLYFYDLYGGGAKVQVMADVRESGMDEAEFSRYHAGVKRGDIVGICGYPGKSKKGELSIFPKKFIVLSPCLHMMPRQKAGPGSGNASAKKPEAKATSEQVPGMTRNPETYVLKEQKPEVKATFEWVPGMTRNPETYVLKDQETRYRQRYLDLMLNSEVRQIFKTRARVISYIRGFLDNLNFLEVETPMMNMIAGGAAARPFVTHHNELNMKLFMRIAPELYLKELVVGGLDRVYEIGKQFRNEGIDLTHNPEFTTCEFYMAFADYNDLMTLTEQMLSGMVKELTGGYKIKYHANGADQDPVEIDFTPPFRKIDMIEGLESMAHLNIPRDLSSEEANQYLLKACEKFDIKCPPPQTTARLLDKFVGHFLEETCMNPTFIINHPEIMSPLAKWHRSRPGLTERFELFINKREVCNAYTELNDPVVQRERFAEQLKDRQSGDDEAMALDETFCTALEYGLPPTGGWGLGIDRLTMLFTDSHNIKEVLLFPAMKPQDEPSPKATA</sequence>
<dbReference type="InterPro" id="IPR006195">
    <property type="entry name" value="aa-tRNA-synth_II"/>
</dbReference>
<dbReference type="InterPro" id="IPR002313">
    <property type="entry name" value="Lys-tRNA-ligase_II"/>
</dbReference>
<feature type="compositionally biased region" description="Basic and acidic residues" evidence="13">
    <location>
        <begin position="40"/>
        <end position="56"/>
    </location>
</feature>
<dbReference type="Proteomes" id="UP000243459">
    <property type="component" value="Chromosome 2"/>
</dbReference>
<evidence type="ECO:0000259" key="14">
    <source>
        <dbReference type="PROSITE" id="PS50862"/>
    </source>
</evidence>
<comment type="catalytic activity">
    <reaction evidence="11 12">
        <text>tRNA(Lys) + L-lysine + ATP = L-lysyl-tRNA(Lys) + AMP + diphosphate</text>
        <dbReference type="Rhea" id="RHEA:20792"/>
        <dbReference type="Rhea" id="RHEA-COMP:9696"/>
        <dbReference type="Rhea" id="RHEA-COMP:9697"/>
        <dbReference type="ChEBI" id="CHEBI:30616"/>
        <dbReference type="ChEBI" id="CHEBI:32551"/>
        <dbReference type="ChEBI" id="CHEBI:33019"/>
        <dbReference type="ChEBI" id="CHEBI:78442"/>
        <dbReference type="ChEBI" id="CHEBI:78529"/>
        <dbReference type="ChEBI" id="CHEBI:456215"/>
        <dbReference type="EC" id="6.1.1.6"/>
    </reaction>
</comment>
<evidence type="ECO:0000256" key="6">
    <source>
        <dbReference type="ARBA" id="ARBA00022741"/>
    </source>
</evidence>
<dbReference type="GO" id="GO:0006430">
    <property type="term" value="P:lysyl-tRNA aminoacylation"/>
    <property type="evidence" value="ECO:0007669"/>
    <property type="project" value="InterPro"/>
</dbReference>
<feature type="region of interest" description="Disordered" evidence="13">
    <location>
        <begin position="1"/>
        <end position="79"/>
    </location>
</feature>
<evidence type="ECO:0000313" key="16">
    <source>
        <dbReference type="Proteomes" id="UP000243459"/>
    </source>
</evidence>
<keyword evidence="9" id="KW-0030">Aminoacyl-tRNA synthetase</keyword>
<evidence type="ECO:0000256" key="1">
    <source>
        <dbReference type="ARBA" id="ARBA00004496"/>
    </source>
</evidence>
<dbReference type="Gramene" id="ONK77925">
    <property type="protein sequence ID" value="ONK77925"/>
    <property type="gene ID" value="A4U43_C02F12370"/>
</dbReference>
<organism evidence="15 16">
    <name type="scientific">Asparagus officinalis</name>
    <name type="common">Garden asparagus</name>
    <dbReference type="NCBI Taxonomy" id="4686"/>
    <lineage>
        <taxon>Eukaryota</taxon>
        <taxon>Viridiplantae</taxon>
        <taxon>Streptophyta</taxon>
        <taxon>Embryophyta</taxon>
        <taxon>Tracheophyta</taxon>
        <taxon>Spermatophyta</taxon>
        <taxon>Magnoliopsida</taxon>
        <taxon>Liliopsida</taxon>
        <taxon>Asparagales</taxon>
        <taxon>Asparagaceae</taxon>
        <taxon>Asparagoideae</taxon>
        <taxon>Asparagus</taxon>
    </lineage>
</organism>
<dbReference type="InterPro" id="IPR018149">
    <property type="entry name" value="Lys-tRNA-synth_II_C"/>
</dbReference>
<dbReference type="Gene3D" id="3.30.930.10">
    <property type="entry name" value="Bira Bifunctional Protein, Domain 2"/>
    <property type="match status" value="1"/>
</dbReference>
<dbReference type="GO" id="GO:0005524">
    <property type="term" value="F:ATP binding"/>
    <property type="evidence" value="ECO:0007669"/>
    <property type="project" value="UniProtKB-KW"/>
</dbReference>
<keyword evidence="7" id="KW-0067">ATP-binding</keyword>
<keyword evidence="16" id="KW-1185">Reference proteome</keyword>
<dbReference type="Pfam" id="PF01336">
    <property type="entry name" value="tRNA_anti-codon"/>
    <property type="match status" value="1"/>
</dbReference>
<feature type="compositionally biased region" description="Low complexity" evidence="13">
    <location>
        <begin position="19"/>
        <end position="31"/>
    </location>
</feature>
<evidence type="ECO:0000256" key="5">
    <source>
        <dbReference type="ARBA" id="ARBA00022598"/>
    </source>
</evidence>
<feature type="domain" description="Aminoacyl-transfer RNA synthetases class-II family profile" evidence="14">
    <location>
        <begin position="301"/>
        <end position="638"/>
    </location>
</feature>
<comment type="subcellular location">
    <subcellularLocation>
        <location evidence="1">Cytoplasm</location>
    </subcellularLocation>
</comment>
<dbReference type="InterPro" id="IPR045864">
    <property type="entry name" value="aa-tRNA-synth_II/BPL/LPL"/>
</dbReference>
<dbReference type="HAMAP" id="MF_00252">
    <property type="entry name" value="Lys_tRNA_synth_class2"/>
    <property type="match status" value="1"/>
</dbReference>
<evidence type="ECO:0000256" key="11">
    <source>
        <dbReference type="ARBA" id="ARBA00048573"/>
    </source>
</evidence>
<dbReference type="NCBIfam" id="NF001756">
    <property type="entry name" value="PRK00484.1"/>
    <property type="match status" value="1"/>
</dbReference>
<dbReference type="Gene3D" id="2.40.50.140">
    <property type="entry name" value="Nucleic acid-binding proteins"/>
    <property type="match status" value="1"/>
</dbReference>
<evidence type="ECO:0000256" key="9">
    <source>
        <dbReference type="ARBA" id="ARBA00023146"/>
    </source>
</evidence>
<dbReference type="PANTHER" id="PTHR42918:SF9">
    <property type="entry name" value="LYSINE--TRNA LIGASE"/>
    <property type="match status" value="1"/>
</dbReference>
<dbReference type="InterPro" id="IPR004364">
    <property type="entry name" value="Aa-tRNA-synt_II"/>
</dbReference>
<dbReference type="PRINTS" id="PR00982">
    <property type="entry name" value="TRNASYNTHLYS"/>
</dbReference>
<dbReference type="PIRSF" id="PIRSF039101">
    <property type="entry name" value="LysRS2"/>
    <property type="match status" value="1"/>
</dbReference>
<evidence type="ECO:0000256" key="12">
    <source>
        <dbReference type="RuleBase" id="RU003748"/>
    </source>
</evidence>
<protein>
    <recommendedName>
        <fullName evidence="3 12">Lysine--tRNA ligase</fullName>
        <ecNumber evidence="3 12">6.1.1.6</ecNumber>
    </recommendedName>
    <alternativeName>
        <fullName evidence="10 12">Lysyl-tRNA synthetase</fullName>
    </alternativeName>
</protein>
<dbReference type="FunFam" id="3.30.930.10:FF:000051">
    <property type="entry name" value="Lysine--tRNA ligase"/>
    <property type="match status" value="1"/>
</dbReference>
<dbReference type="OrthoDB" id="21243at2759"/>
<dbReference type="GO" id="GO:0000049">
    <property type="term" value="F:tRNA binding"/>
    <property type="evidence" value="ECO:0007669"/>
    <property type="project" value="TreeGrafter"/>
</dbReference>
<evidence type="ECO:0000256" key="13">
    <source>
        <dbReference type="SAM" id="MobiDB-lite"/>
    </source>
</evidence>
<dbReference type="InterPro" id="IPR012340">
    <property type="entry name" value="NA-bd_OB-fold"/>
</dbReference>
<dbReference type="EC" id="6.1.1.6" evidence="3 12"/>
<dbReference type="CDD" id="cd04322">
    <property type="entry name" value="LysRS_N"/>
    <property type="match status" value="1"/>
</dbReference>
<evidence type="ECO:0000256" key="2">
    <source>
        <dbReference type="ARBA" id="ARBA00008226"/>
    </source>
</evidence>
<dbReference type="PANTHER" id="PTHR42918">
    <property type="entry name" value="LYSYL-TRNA SYNTHETASE"/>
    <property type="match status" value="1"/>
</dbReference>
<dbReference type="InterPro" id="IPR004365">
    <property type="entry name" value="NA-bd_OB_tRNA"/>
</dbReference>
<proteinExistence type="inferred from homology"/>
<evidence type="ECO:0000256" key="8">
    <source>
        <dbReference type="ARBA" id="ARBA00022917"/>
    </source>
</evidence>
<dbReference type="InterPro" id="IPR044136">
    <property type="entry name" value="Lys-tRNA-ligase_II_N"/>
</dbReference>
<dbReference type="SUPFAM" id="SSF55681">
    <property type="entry name" value="Class II aaRS and biotin synthetases"/>
    <property type="match status" value="1"/>
</dbReference>
<dbReference type="GO" id="GO:0005829">
    <property type="term" value="C:cytosol"/>
    <property type="evidence" value="ECO:0007669"/>
    <property type="project" value="TreeGrafter"/>
</dbReference>
<dbReference type="EMBL" id="CM007382">
    <property type="protein sequence ID" value="ONK77925.1"/>
    <property type="molecule type" value="Genomic_DNA"/>
</dbReference>
<dbReference type="Pfam" id="PF00152">
    <property type="entry name" value="tRNA-synt_2"/>
    <property type="match status" value="1"/>
</dbReference>
<dbReference type="PROSITE" id="PS50862">
    <property type="entry name" value="AA_TRNA_LIGASE_II"/>
    <property type="match status" value="1"/>
</dbReference>
<evidence type="ECO:0000256" key="10">
    <source>
        <dbReference type="ARBA" id="ARBA00030563"/>
    </source>
</evidence>
<dbReference type="SUPFAM" id="SSF50249">
    <property type="entry name" value="Nucleic acid-binding proteins"/>
    <property type="match status" value="1"/>
</dbReference>